<dbReference type="Pfam" id="PF10135">
    <property type="entry name" value="Rod-binding"/>
    <property type="match status" value="1"/>
</dbReference>
<keyword evidence="3" id="KW-1185">Reference proteome</keyword>
<proteinExistence type="predicted"/>
<organism evidence="2 3">
    <name type="scientific">Roseiterribacter gracilis</name>
    <dbReference type="NCBI Taxonomy" id="2812848"/>
    <lineage>
        <taxon>Bacteria</taxon>
        <taxon>Pseudomonadati</taxon>
        <taxon>Pseudomonadota</taxon>
        <taxon>Alphaproteobacteria</taxon>
        <taxon>Rhodospirillales</taxon>
        <taxon>Roseiterribacteraceae</taxon>
        <taxon>Roseiterribacter</taxon>
    </lineage>
</organism>
<dbReference type="Proteomes" id="UP000681075">
    <property type="component" value="Unassembled WGS sequence"/>
</dbReference>
<comment type="caution">
    <text evidence="2">The sequence shown here is derived from an EMBL/GenBank/DDBJ whole genome shotgun (WGS) entry which is preliminary data.</text>
</comment>
<dbReference type="RefSeq" id="WP_420244972.1">
    <property type="nucleotide sequence ID" value="NZ_BOPV01000001.1"/>
</dbReference>
<name>A0A8S8XJX4_9PROT</name>
<evidence type="ECO:0000313" key="3">
    <source>
        <dbReference type="Proteomes" id="UP000681075"/>
    </source>
</evidence>
<dbReference type="EMBL" id="BOPV01000001">
    <property type="protein sequence ID" value="GIL41485.1"/>
    <property type="molecule type" value="Genomic_DNA"/>
</dbReference>
<gene>
    <name evidence="2" type="ORF">TMPK1_37220</name>
</gene>
<feature type="domain" description="Flagellar protein FlgJ N-terminal" evidence="1">
    <location>
        <begin position="49"/>
        <end position="93"/>
    </location>
</feature>
<evidence type="ECO:0000313" key="2">
    <source>
        <dbReference type="EMBL" id="GIL41485.1"/>
    </source>
</evidence>
<sequence>MLTPGTATATDIAAATAARVGTSPANLAKTRAAAEQFESAFVTQMLSHMFDGVGNDPNFGGGKGEEVFKSFLLDEYGKSVSKAGGLGIADAVQKEMLRMQEQRA</sequence>
<accession>A0A8S8XJX4</accession>
<evidence type="ECO:0000259" key="1">
    <source>
        <dbReference type="Pfam" id="PF10135"/>
    </source>
</evidence>
<protein>
    <recommendedName>
        <fullName evidence="1">Flagellar protein FlgJ N-terminal domain-containing protein</fullName>
    </recommendedName>
</protein>
<reference evidence="2" key="1">
    <citation type="submission" date="2021-02" db="EMBL/GenBank/DDBJ databases">
        <title>Genome sequence of Rhodospirillales sp. strain TMPK1 isolated from soil.</title>
        <authorList>
            <person name="Nakai R."/>
            <person name="Kusada H."/>
            <person name="Tamaki H."/>
        </authorList>
    </citation>
    <scope>NUCLEOTIDE SEQUENCE</scope>
    <source>
        <strain evidence="2">TMPK1</strain>
    </source>
</reference>
<dbReference type="InterPro" id="IPR019301">
    <property type="entry name" value="Flagellar_prot_FlgJ_N"/>
</dbReference>
<dbReference type="AlphaFoldDB" id="A0A8S8XJX4"/>